<reference evidence="1" key="1">
    <citation type="submission" date="2023-10" db="EMBL/GenBank/DDBJ databases">
        <authorList>
            <person name="Rodriguez Cubillos JULIANA M."/>
            <person name="De Vega J."/>
        </authorList>
    </citation>
    <scope>NUCLEOTIDE SEQUENCE</scope>
</reference>
<accession>A0ACB0JLU9</accession>
<keyword evidence="2" id="KW-1185">Reference proteome</keyword>
<organism evidence="1 2">
    <name type="scientific">Trifolium pratense</name>
    <name type="common">Red clover</name>
    <dbReference type="NCBI Taxonomy" id="57577"/>
    <lineage>
        <taxon>Eukaryota</taxon>
        <taxon>Viridiplantae</taxon>
        <taxon>Streptophyta</taxon>
        <taxon>Embryophyta</taxon>
        <taxon>Tracheophyta</taxon>
        <taxon>Spermatophyta</taxon>
        <taxon>Magnoliopsida</taxon>
        <taxon>eudicotyledons</taxon>
        <taxon>Gunneridae</taxon>
        <taxon>Pentapetalae</taxon>
        <taxon>rosids</taxon>
        <taxon>fabids</taxon>
        <taxon>Fabales</taxon>
        <taxon>Fabaceae</taxon>
        <taxon>Papilionoideae</taxon>
        <taxon>50 kb inversion clade</taxon>
        <taxon>NPAAA clade</taxon>
        <taxon>Hologalegina</taxon>
        <taxon>IRL clade</taxon>
        <taxon>Trifolieae</taxon>
        <taxon>Trifolium</taxon>
    </lineage>
</organism>
<protein>
    <submittedName>
        <fullName evidence="1">Uncharacterized protein</fullName>
    </submittedName>
</protein>
<dbReference type="Proteomes" id="UP001177021">
    <property type="component" value="Unassembled WGS sequence"/>
</dbReference>
<gene>
    <name evidence="1" type="ORF">MILVUS5_LOCUS14203</name>
</gene>
<proteinExistence type="predicted"/>
<sequence length="212" mass="23468">MSIIKIIFIISLSLSFSLSSSSSSSSPPSSSNFNLTQILTNDPSHSFDIASSEFHSHQIDTEINPNSPVTIFVPDNKSFLYFSSAYHALPSDNIHFILKCHIIDIYFSPSRLLLAAKSHSTVARDVSGNTMFSLNLTVSANGSVLVSNNFYQAMVTRTLYDNYPIALYGVDNMLFPRYLPDPPIAADHSAAAAVCCFPFFFFYLFISFLLCI</sequence>
<name>A0ACB0JLU9_TRIPR</name>
<evidence type="ECO:0000313" key="1">
    <source>
        <dbReference type="EMBL" id="CAJ2645281.1"/>
    </source>
</evidence>
<comment type="caution">
    <text evidence="1">The sequence shown here is derived from an EMBL/GenBank/DDBJ whole genome shotgun (WGS) entry which is preliminary data.</text>
</comment>
<dbReference type="EMBL" id="CASHSV030000066">
    <property type="protein sequence ID" value="CAJ2645281.1"/>
    <property type="molecule type" value="Genomic_DNA"/>
</dbReference>
<evidence type="ECO:0000313" key="2">
    <source>
        <dbReference type="Proteomes" id="UP001177021"/>
    </source>
</evidence>